<gene>
    <name evidence="2" type="ORF">F960_02354</name>
</gene>
<keyword evidence="3" id="KW-1185">Reference proteome</keyword>
<name>N8Y983_9GAMM</name>
<feature type="transmembrane region" description="Helical" evidence="1">
    <location>
        <begin position="54"/>
        <end position="71"/>
    </location>
</feature>
<keyword evidence="1" id="KW-0472">Membrane</keyword>
<reference evidence="2 3" key="1">
    <citation type="submission" date="2013-02" db="EMBL/GenBank/DDBJ databases">
        <title>The Genome Sequence of Acinetobacter gerneri CIP 107464.</title>
        <authorList>
            <consortium name="The Broad Institute Genome Sequencing Platform"/>
            <consortium name="The Broad Institute Genome Sequencing Center for Infectious Disease"/>
            <person name="Cerqueira G."/>
            <person name="Feldgarden M."/>
            <person name="Courvalin P."/>
            <person name="Perichon B."/>
            <person name="Grillot-Courvalin C."/>
            <person name="Clermont D."/>
            <person name="Rocha E."/>
            <person name="Yoon E.-J."/>
            <person name="Nemec A."/>
            <person name="Walker B."/>
            <person name="Young S.K."/>
            <person name="Zeng Q."/>
            <person name="Gargeya S."/>
            <person name="Fitzgerald M."/>
            <person name="Haas B."/>
            <person name="Abouelleil A."/>
            <person name="Alvarado L."/>
            <person name="Arachchi H.M."/>
            <person name="Berlin A.M."/>
            <person name="Chapman S.B."/>
            <person name="Dewar J."/>
            <person name="Goldberg J."/>
            <person name="Griggs A."/>
            <person name="Gujja S."/>
            <person name="Hansen M."/>
            <person name="Howarth C."/>
            <person name="Imamovic A."/>
            <person name="Larimer J."/>
            <person name="McCowan C."/>
            <person name="Murphy C."/>
            <person name="Neiman D."/>
            <person name="Pearson M."/>
            <person name="Priest M."/>
            <person name="Roberts A."/>
            <person name="Saif S."/>
            <person name="Shea T."/>
            <person name="Sisk P."/>
            <person name="Sykes S."/>
            <person name="Wortman J."/>
            <person name="Nusbaum C."/>
            <person name="Birren B."/>
        </authorList>
    </citation>
    <scope>NUCLEOTIDE SEQUENCE [LARGE SCALE GENOMIC DNA]</scope>
    <source>
        <strain evidence="2 3">CIP 107464</strain>
    </source>
</reference>
<comment type="caution">
    <text evidence="2">The sequence shown here is derived from an EMBL/GenBank/DDBJ whole genome shotgun (WGS) entry which is preliminary data.</text>
</comment>
<organism evidence="2 3">
    <name type="scientific">Acinetobacter gerneri DSM 14967 = CIP 107464 = MTCC 9824</name>
    <dbReference type="NCBI Taxonomy" id="1120926"/>
    <lineage>
        <taxon>Bacteria</taxon>
        <taxon>Pseudomonadati</taxon>
        <taxon>Pseudomonadota</taxon>
        <taxon>Gammaproteobacteria</taxon>
        <taxon>Moraxellales</taxon>
        <taxon>Moraxellaceae</taxon>
        <taxon>Acinetobacter</taxon>
    </lineage>
</organism>
<dbReference type="AlphaFoldDB" id="N8Y983"/>
<feature type="transmembrane region" description="Helical" evidence="1">
    <location>
        <begin position="12"/>
        <end position="34"/>
    </location>
</feature>
<dbReference type="Proteomes" id="UP000013117">
    <property type="component" value="Unassembled WGS sequence"/>
</dbReference>
<dbReference type="PATRIC" id="fig|1120926.3.peg.2272"/>
<dbReference type="STRING" id="202952.GCA_000747725_04120"/>
<evidence type="ECO:0000256" key="1">
    <source>
        <dbReference type="SAM" id="Phobius"/>
    </source>
</evidence>
<keyword evidence="1" id="KW-1133">Transmembrane helix</keyword>
<dbReference type="EMBL" id="APPN01000069">
    <property type="protein sequence ID" value="ENV33327.1"/>
    <property type="molecule type" value="Genomic_DNA"/>
</dbReference>
<keyword evidence="1" id="KW-0812">Transmembrane</keyword>
<accession>N8Y983</accession>
<dbReference type="eggNOG" id="ENOG50302Y0">
    <property type="taxonomic scope" value="Bacteria"/>
</dbReference>
<evidence type="ECO:0000313" key="2">
    <source>
        <dbReference type="EMBL" id="ENV33327.1"/>
    </source>
</evidence>
<proteinExistence type="predicted"/>
<protein>
    <submittedName>
        <fullName evidence="2">Uncharacterized protein</fullName>
    </submittedName>
</protein>
<sequence length="214" mass="25157">MRVRKENVLLVVFWKSLAVSIIAGIIVISITYLLFDYNKQMSTMTVNISYIKDIYSIIFAIFAPFIAIYLFSDWKEQHNKQIIADEAKKLLISIDKDIYFLANLKATLEMKDQKKTLFQEYDDSVSNSVRNFMQNHNLNDEQGYLVSELANILEFEKIRKEYSEVTLLIQNTMNMLIKSNVPIEQIVELLETFRKKFAILNKIYKQNIKKLIFA</sequence>
<evidence type="ECO:0000313" key="3">
    <source>
        <dbReference type="Proteomes" id="UP000013117"/>
    </source>
</evidence>
<dbReference type="HOGENOM" id="CLU_1217675_0_0_6"/>